<dbReference type="STRING" id="1169540.A0A0G4EEL6"/>
<dbReference type="GO" id="GO:0006364">
    <property type="term" value="P:rRNA processing"/>
    <property type="evidence" value="ECO:0007669"/>
    <property type="project" value="TreeGrafter"/>
</dbReference>
<dbReference type="GO" id="GO:0032545">
    <property type="term" value="C:CURI complex"/>
    <property type="evidence" value="ECO:0007669"/>
    <property type="project" value="TreeGrafter"/>
</dbReference>
<dbReference type="InParanoid" id="A0A0G4EEL6"/>
<dbReference type="InterPro" id="IPR000504">
    <property type="entry name" value="RRM_dom"/>
</dbReference>
<name>A0A0G4EEL6_VITBC</name>
<evidence type="ECO:0000313" key="6">
    <source>
        <dbReference type="Proteomes" id="UP000041254"/>
    </source>
</evidence>
<dbReference type="GO" id="GO:0000028">
    <property type="term" value="P:ribosomal small subunit assembly"/>
    <property type="evidence" value="ECO:0007669"/>
    <property type="project" value="TreeGrafter"/>
</dbReference>
<dbReference type="Gene3D" id="3.30.70.330">
    <property type="match status" value="1"/>
</dbReference>
<dbReference type="InterPro" id="IPR040446">
    <property type="entry name" value="RRP7"/>
</dbReference>
<dbReference type="GO" id="GO:0034456">
    <property type="term" value="C:UTP-C complex"/>
    <property type="evidence" value="ECO:0007669"/>
    <property type="project" value="TreeGrafter"/>
</dbReference>
<evidence type="ECO:0008006" key="7">
    <source>
        <dbReference type="Google" id="ProtNLM"/>
    </source>
</evidence>
<keyword evidence="6" id="KW-1185">Reference proteome</keyword>
<dbReference type="GO" id="GO:0003723">
    <property type="term" value="F:RNA binding"/>
    <property type="evidence" value="ECO:0007669"/>
    <property type="project" value="InterPro"/>
</dbReference>
<sequence length="307" mass="34105">MQLNSFRVLRLPFTTSSSSLYREVYVKQHDDRSGTSASLPADRTLFVALLDPFVTEAALERCFSAFGDVESVRVKLTDKGSKGTLGKEEDGRSVALLAHIVFEEPQGVQAVLANATHCSSDDREGGGQVPHDHEMVVLGLPESSVAGWIVSAFAAYRDPRSLQKEVDTYMDEYDIQKEAERLMQNGDETITDEEGFTLVRGRSVKAPDGTVIHKAKSSAPQPAVGRGGSLFQRALGPTASATSGEGSRKSAVKKRKKRERREEAMDFYRFQMREKRRTELADARRQKEADVSKIEGMRKAKRFKITE</sequence>
<evidence type="ECO:0000256" key="1">
    <source>
        <dbReference type="ARBA" id="ARBA00006110"/>
    </source>
</evidence>
<reference evidence="5 6" key="1">
    <citation type="submission" date="2014-11" db="EMBL/GenBank/DDBJ databases">
        <authorList>
            <person name="Zhu J."/>
            <person name="Qi W."/>
            <person name="Song R."/>
        </authorList>
    </citation>
    <scope>NUCLEOTIDE SEQUENCE [LARGE SCALE GENOMIC DNA]</scope>
</reference>
<dbReference type="InterPro" id="IPR024326">
    <property type="entry name" value="RRP7_C"/>
</dbReference>
<dbReference type="Gene3D" id="6.10.250.1770">
    <property type="match status" value="1"/>
</dbReference>
<comment type="similarity">
    <text evidence="1">Belongs to the RRP7 family.</text>
</comment>
<dbReference type="Proteomes" id="UP000041254">
    <property type="component" value="Unassembled WGS sequence"/>
</dbReference>
<organism evidence="5 6">
    <name type="scientific">Vitrella brassicaformis (strain CCMP3155)</name>
    <dbReference type="NCBI Taxonomy" id="1169540"/>
    <lineage>
        <taxon>Eukaryota</taxon>
        <taxon>Sar</taxon>
        <taxon>Alveolata</taxon>
        <taxon>Colpodellida</taxon>
        <taxon>Vitrellaceae</taxon>
        <taxon>Vitrella</taxon>
    </lineage>
</organism>
<dbReference type="VEuPathDB" id="CryptoDB:Vbra_2056"/>
<gene>
    <name evidence="5" type="ORF">Vbra_2056</name>
</gene>
<dbReference type="OrthoDB" id="5390at2759"/>
<dbReference type="OMA" id="REIDEWM"/>
<dbReference type="Pfam" id="PF00076">
    <property type="entry name" value="RRM_1"/>
    <property type="match status" value="1"/>
</dbReference>
<dbReference type="SUPFAM" id="SSF54928">
    <property type="entry name" value="RNA-binding domain, RBD"/>
    <property type="match status" value="1"/>
</dbReference>
<dbReference type="PhylomeDB" id="A0A0G4EEL6"/>
<protein>
    <recommendedName>
        <fullName evidence="7">RRM domain-containing protein</fullName>
    </recommendedName>
</protein>
<dbReference type="PANTHER" id="PTHR13191:SF0">
    <property type="entry name" value="RIBOSOMAL RNA-PROCESSING PROTEIN 7 HOMOLOG A-RELATED"/>
    <property type="match status" value="1"/>
</dbReference>
<evidence type="ECO:0000256" key="2">
    <source>
        <dbReference type="SAM" id="MobiDB-lite"/>
    </source>
</evidence>
<feature type="domain" description="Ribosomal RNA-processing protein 7 C-terminal" evidence="4">
    <location>
        <begin position="157"/>
        <end position="304"/>
    </location>
</feature>
<proteinExistence type="inferred from homology"/>
<accession>A0A0G4EEL6</accession>
<dbReference type="InterPro" id="IPR012677">
    <property type="entry name" value="Nucleotide-bd_a/b_plait_sf"/>
</dbReference>
<feature type="compositionally biased region" description="Basic residues" evidence="2">
    <location>
        <begin position="250"/>
        <end position="259"/>
    </location>
</feature>
<dbReference type="InterPro" id="IPR035979">
    <property type="entry name" value="RBD_domain_sf"/>
</dbReference>
<dbReference type="PANTHER" id="PTHR13191">
    <property type="entry name" value="RIBOSOMAL RNA PROCESSING PROTEIN 7-RELATED"/>
    <property type="match status" value="1"/>
</dbReference>
<feature type="region of interest" description="Disordered" evidence="2">
    <location>
        <begin position="236"/>
        <end position="266"/>
    </location>
</feature>
<feature type="domain" description="RRM" evidence="3">
    <location>
        <begin position="45"/>
        <end position="83"/>
    </location>
</feature>
<evidence type="ECO:0000313" key="5">
    <source>
        <dbReference type="EMBL" id="CEL94441.1"/>
    </source>
</evidence>
<dbReference type="AlphaFoldDB" id="A0A0G4EEL6"/>
<evidence type="ECO:0000259" key="4">
    <source>
        <dbReference type="Pfam" id="PF12923"/>
    </source>
</evidence>
<dbReference type="Pfam" id="PF12923">
    <property type="entry name" value="RRP7"/>
    <property type="match status" value="1"/>
</dbReference>
<feature type="region of interest" description="Disordered" evidence="2">
    <location>
        <begin position="212"/>
        <end position="231"/>
    </location>
</feature>
<dbReference type="EMBL" id="CDMY01000219">
    <property type="protein sequence ID" value="CEL94441.1"/>
    <property type="molecule type" value="Genomic_DNA"/>
</dbReference>
<evidence type="ECO:0000259" key="3">
    <source>
        <dbReference type="Pfam" id="PF00076"/>
    </source>
</evidence>